<dbReference type="EMBL" id="AP025226">
    <property type="protein sequence ID" value="BDB97457.1"/>
    <property type="molecule type" value="Genomic_DNA"/>
</dbReference>
<organism evidence="1 2">
    <name type="scientific">Saccharolobus caldissimus</name>
    <dbReference type="NCBI Taxonomy" id="1702097"/>
    <lineage>
        <taxon>Archaea</taxon>
        <taxon>Thermoproteota</taxon>
        <taxon>Thermoprotei</taxon>
        <taxon>Sulfolobales</taxon>
        <taxon>Sulfolobaceae</taxon>
        <taxon>Saccharolobus</taxon>
    </lineage>
</organism>
<dbReference type="KEGG" id="scas:SACC_04740"/>
<evidence type="ECO:0000313" key="1">
    <source>
        <dbReference type="EMBL" id="BDB97457.1"/>
    </source>
</evidence>
<dbReference type="GeneID" id="68865203"/>
<keyword evidence="2" id="KW-1185">Reference proteome</keyword>
<protein>
    <submittedName>
        <fullName evidence="1">Uncharacterized protein</fullName>
    </submittedName>
</protein>
<dbReference type="Proteomes" id="UP001319921">
    <property type="component" value="Chromosome"/>
</dbReference>
<gene>
    <name evidence="1" type="ORF">SACC_04740</name>
</gene>
<name>A0AAQ4CNS6_9CREN</name>
<sequence length="329" mass="38366">MKTVSARVEDWIAEKIEEKGRPSDVIRTALLAYLSNEVGICGKMYANIITFLSSKPFFDSLEAAYTEFSTLIKKMKKFYPRYKFNIKEFIETENKAYSFIYDNILYDYLDALNKLLESFKIDKGSYREYDEILNKKIKDVKDAISVLEKIKNSWGYKAMSDSHLQYLDVILGSDDELKNEILREMIYVHYNIFYNMTLDELLEFFDYAESMPEAHLQLIKNLCIKKDPRINEQVCSEYSRAEDEVRSYDVPKMYGLSDDKIAKIKEVLLGQDRVAIPFEDNISRGVIGLRLLEITDSYLWKIFNGKSAVIFITEFSAMLLDNAKKICTP</sequence>
<evidence type="ECO:0000313" key="2">
    <source>
        <dbReference type="Proteomes" id="UP001319921"/>
    </source>
</evidence>
<dbReference type="RefSeq" id="WP_229571450.1">
    <property type="nucleotide sequence ID" value="NZ_AP025226.1"/>
</dbReference>
<reference evidence="1 2" key="1">
    <citation type="journal article" date="2022" name="Microbiol. Resour. Announc.">
        <title>Complete Genome Sequence of the Hyperthermophilic and Acidophilic Archaeon Saccharolobus caldissimus Strain HS-3T.</title>
        <authorList>
            <person name="Sakai H.D."/>
            <person name="Kurosawa N."/>
        </authorList>
    </citation>
    <scope>NUCLEOTIDE SEQUENCE [LARGE SCALE GENOMIC DNA]</scope>
    <source>
        <strain evidence="1 2">JCM32116</strain>
    </source>
</reference>
<proteinExistence type="predicted"/>
<dbReference type="AlphaFoldDB" id="A0AAQ4CNS6"/>
<accession>A0AAQ4CNS6</accession>